<dbReference type="Gramene" id="TVU41123">
    <property type="protein sequence ID" value="TVU41123"/>
    <property type="gene ID" value="EJB05_14617"/>
</dbReference>
<organism evidence="4 5">
    <name type="scientific">Eragrostis curvula</name>
    <name type="common">weeping love grass</name>
    <dbReference type="NCBI Taxonomy" id="38414"/>
    <lineage>
        <taxon>Eukaryota</taxon>
        <taxon>Viridiplantae</taxon>
        <taxon>Streptophyta</taxon>
        <taxon>Embryophyta</taxon>
        <taxon>Tracheophyta</taxon>
        <taxon>Spermatophyta</taxon>
        <taxon>Magnoliopsida</taxon>
        <taxon>Liliopsida</taxon>
        <taxon>Poales</taxon>
        <taxon>Poaceae</taxon>
        <taxon>PACMAD clade</taxon>
        <taxon>Chloridoideae</taxon>
        <taxon>Eragrostideae</taxon>
        <taxon>Eragrostidinae</taxon>
        <taxon>Eragrostis</taxon>
    </lineage>
</organism>
<feature type="domain" description="Protein kinase" evidence="3">
    <location>
        <begin position="87"/>
        <end position="189"/>
    </location>
</feature>
<keyword evidence="1" id="KW-0547">Nucleotide-binding</keyword>
<evidence type="ECO:0000313" key="5">
    <source>
        <dbReference type="Proteomes" id="UP000324897"/>
    </source>
</evidence>
<dbReference type="SUPFAM" id="SSF56112">
    <property type="entry name" value="Protein kinase-like (PK-like)"/>
    <property type="match status" value="1"/>
</dbReference>
<name>A0A5J9VZL2_9POAL</name>
<feature type="non-terminal residue" evidence="4">
    <location>
        <position position="1"/>
    </location>
</feature>
<accession>A0A5J9VZL2</accession>
<comment type="caution">
    <text evidence="4">The sequence shown here is derived from an EMBL/GenBank/DDBJ whole genome shotgun (WGS) entry which is preliminary data.</text>
</comment>
<evidence type="ECO:0000256" key="1">
    <source>
        <dbReference type="ARBA" id="ARBA00022741"/>
    </source>
</evidence>
<dbReference type="Gene3D" id="3.30.200.20">
    <property type="entry name" value="Phosphorylase Kinase, domain 1"/>
    <property type="match status" value="1"/>
</dbReference>
<dbReference type="InterPro" id="IPR050528">
    <property type="entry name" value="L-type_Lectin-RKs"/>
</dbReference>
<dbReference type="Pfam" id="PF07714">
    <property type="entry name" value="PK_Tyr_Ser-Thr"/>
    <property type="match status" value="1"/>
</dbReference>
<dbReference type="InterPro" id="IPR000719">
    <property type="entry name" value="Prot_kinase_dom"/>
</dbReference>
<sequence>MAIIVKYHLGVALATIAQWKEIRFIGVCSLGAQPAHTYNGSNRRVLLRCKRNKKSEAEVPSIRRTELCPSAPRRYCHNELAVATQGFANEVKIGRGGFGPVYRGYLGDQDRDVAIKVLSQGSSVQGVKEYEAEVRVMTRLRHRNIVELIGWCDDGPNRDLLLVYEFVLNGSLDKHLYDPHRRVLTWSDR</sequence>
<dbReference type="Proteomes" id="UP000324897">
    <property type="component" value="Chromosome 4"/>
</dbReference>
<dbReference type="EMBL" id="RWGY01000007">
    <property type="protein sequence ID" value="TVU41123.1"/>
    <property type="molecule type" value="Genomic_DNA"/>
</dbReference>
<dbReference type="OrthoDB" id="695089at2759"/>
<dbReference type="PROSITE" id="PS50011">
    <property type="entry name" value="PROTEIN_KINASE_DOM"/>
    <property type="match status" value="1"/>
</dbReference>
<dbReference type="AlphaFoldDB" id="A0A5J9VZL2"/>
<dbReference type="InterPro" id="IPR011009">
    <property type="entry name" value="Kinase-like_dom_sf"/>
</dbReference>
<evidence type="ECO:0000256" key="2">
    <source>
        <dbReference type="ARBA" id="ARBA00022840"/>
    </source>
</evidence>
<dbReference type="GO" id="GO:0004672">
    <property type="term" value="F:protein kinase activity"/>
    <property type="evidence" value="ECO:0007669"/>
    <property type="project" value="InterPro"/>
</dbReference>
<dbReference type="GO" id="GO:0005524">
    <property type="term" value="F:ATP binding"/>
    <property type="evidence" value="ECO:0007669"/>
    <property type="project" value="UniProtKB-KW"/>
</dbReference>
<evidence type="ECO:0000313" key="4">
    <source>
        <dbReference type="EMBL" id="TVU41123.1"/>
    </source>
</evidence>
<proteinExistence type="predicted"/>
<protein>
    <recommendedName>
        <fullName evidence="3">Protein kinase domain-containing protein</fullName>
    </recommendedName>
</protein>
<keyword evidence="5" id="KW-1185">Reference proteome</keyword>
<reference evidence="4 5" key="1">
    <citation type="journal article" date="2019" name="Sci. Rep.">
        <title>A high-quality genome of Eragrostis curvula grass provides insights into Poaceae evolution and supports new strategies to enhance forage quality.</title>
        <authorList>
            <person name="Carballo J."/>
            <person name="Santos B.A.C.M."/>
            <person name="Zappacosta D."/>
            <person name="Garbus I."/>
            <person name="Selva J.P."/>
            <person name="Gallo C.A."/>
            <person name="Diaz A."/>
            <person name="Albertini E."/>
            <person name="Caccamo M."/>
            <person name="Echenique V."/>
        </authorList>
    </citation>
    <scope>NUCLEOTIDE SEQUENCE [LARGE SCALE GENOMIC DNA]</scope>
    <source>
        <strain evidence="5">cv. Victoria</strain>
        <tissue evidence="4">Leaf</tissue>
    </source>
</reference>
<dbReference type="PANTHER" id="PTHR27007">
    <property type="match status" value="1"/>
</dbReference>
<gene>
    <name evidence="4" type="ORF">EJB05_14617</name>
</gene>
<keyword evidence="2" id="KW-0067">ATP-binding</keyword>
<dbReference type="InterPro" id="IPR001245">
    <property type="entry name" value="Ser-Thr/Tyr_kinase_cat_dom"/>
</dbReference>
<evidence type="ECO:0000259" key="3">
    <source>
        <dbReference type="PROSITE" id="PS50011"/>
    </source>
</evidence>
<dbReference type="GO" id="GO:0051707">
    <property type="term" value="P:response to other organism"/>
    <property type="evidence" value="ECO:0007669"/>
    <property type="project" value="UniProtKB-ARBA"/>
</dbReference>